<reference evidence="3 4" key="1">
    <citation type="submission" date="2019-12" db="EMBL/GenBank/DDBJ databases">
        <title>Novel species isolated from a subtropical stream in China.</title>
        <authorList>
            <person name="Lu H."/>
        </authorList>
    </citation>
    <scope>NUCLEOTIDE SEQUENCE [LARGE SCALE GENOMIC DNA]</scope>
    <source>
        <strain evidence="3 4">FT127W</strain>
    </source>
</reference>
<keyword evidence="3" id="KW-0808">Transferase</keyword>
<dbReference type="EMBL" id="WWCU01000027">
    <property type="protein sequence ID" value="MYN09739.1"/>
    <property type="molecule type" value="Genomic_DNA"/>
</dbReference>
<organism evidence="3 4">
    <name type="scientific">Pseudoduganella aquatica</name>
    <dbReference type="NCBI Taxonomy" id="2660641"/>
    <lineage>
        <taxon>Bacteria</taxon>
        <taxon>Pseudomonadati</taxon>
        <taxon>Pseudomonadota</taxon>
        <taxon>Betaproteobacteria</taxon>
        <taxon>Burkholderiales</taxon>
        <taxon>Oxalobacteraceae</taxon>
        <taxon>Telluria group</taxon>
        <taxon>Pseudoduganella</taxon>
    </lineage>
</organism>
<evidence type="ECO:0000259" key="2">
    <source>
        <dbReference type="Pfam" id="PF05050"/>
    </source>
</evidence>
<dbReference type="GO" id="GO:0032259">
    <property type="term" value="P:methylation"/>
    <property type="evidence" value="ECO:0007669"/>
    <property type="project" value="UniProtKB-KW"/>
</dbReference>
<sequence>MSFVSYAQNCEDVLLWRALGHVRNGFYIDVGANDPVLHSVSKAFYDSGWSGINIEPMPSYHAQFQAQRPRDLNLAVACGARDGEITLYEVPAMNGWASTDAAVADGHRADGYALQEVTVPLRTLNDICAAHVQGPIHFLKIDVEGAEGEVLRGLDLQRWRPWILVIEATLPGQRDSAHQAWEALVTAHDYQFAWFDGLNRYYTAGEHAALREVLALQPNVFDDFISHHLAHAWQAKATLAGQLQDALEQAAAAQGRAADAQAERTALAEQALHDGREANRQVSQALAGAAAAQQRLQETLAVQAEQVRQLAACEAQLILRDGDLARRAEQVAALQDGLAALQDQLVQRETALQDELARRETALRDELARREAQLQGALGELQAALAHSEHARHQAGAWGSDMQQRLLAMEHSRWWRLRGSLLGVGRAPQALLARSRD</sequence>
<keyword evidence="1" id="KW-0175">Coiled coil</keyword>
<feature type="coiled-coil region" evidence="1">
    <location>
        <begin position="243"/>
        <end position="270"/>
    </location>
</feature>
<name>A0A7X4HEZ2_9BURK</name>
<evidence type="ECO:0000313" key="4">
    <source>
        <dbReference type="Proteomes" id="UP000450676"/>
    </source>
</evidence>
<dbReference type="GO" id="GO:0008168">
    <property type="term" value="F:methyltransferase activity"/>
    <property type="evidence" value="ECO:0007669"/>
    <property type="project" value="UniProtKB-KW"/>
</dbReference>
<dbReference type="InterPro" id="IPR029063">
    <property type="entry name" value="SAM-dependent_MTases_sf"/>
</dbReference>
<dbReference type="Gene3D" id="3.40.50.150">
    <property type="entry name" value="Vaccinia Virus protein VP39"/>
    <property type="match status" value="1"/>
</dbReference>
<dbReference type="RefSeq" id="WP_161074040.1">
    <property type="nucleotide sequence ID" value="NZ_WWCU01000027.1"/>
</dbReference>
<protein>
    <submittedName>
        <fullName evidence="3">FkbM family methyltransferase</fullName>
    </submittedName>
</protein>
<dbReference type="PANTHER" id="PTHR34203:SF15">
    <property type="entry name" value="SLL1173 PROTEIN"/>
    <property type="match status" value="1"/>
</dbReference>
<evidence type="ECO:0000313" key="3">
    <source>
        <dbReference type="EMBL" id="MYN09739.1"/>
    </source>
</evidence>
<dbReference type="Pfam" id="PF05050">
    <property type="entry name" value="Methyltransf_21"/>
    <property type="match status" value="1"/>
</dbReference>
<keyword evidence="4" id="KW-1185">Reference proteome</keyword>
<dbReference type="InterPro" id="IPR052514">
    <property type="entry name" value="SAM-dependent_MTase"/>
</dbReference>
<keyword evidence="3" id="KW-0489">Methyltransferase</keyword>
<gene>
    <name evidence="3" type="ORF">GTP77_20665</name>
</gene>
<dbReference type="SUPFAM" id="SSF53335">
    <property type="entry name" value="S-adenosyl-L-methionine-dependent methyltransferases"/>
    <property type="match status" value="1"/>
</dbReference>
<accession>A0A7X4HEZ2</accession>
<dbReference type="Proteomes" id="UP000450676">
    <property type="component" value="Unassembled WGS sequence"/>
</dbReference>
<feature type="domain" description="Methyltransferase FkbM" evidence="2">
    <location>
        <begin position="29"/>
        <end position="192"/>
    </location>
</feature>
<comment type="caution">
    <text evidence="3">The sequence shown here is derived from an EMBL/GenBank/DDBJ whole genome shotgun (WGS) entry which is preliminary data.</text>
</comment>
<feature type="non-terminal residue" evidence="3">
    <location>
        <position position="437"/>
    </location>
</feature>
<dbReference type="AlphaFoldDB" id="A0A7X4HEZ2"/>
<evidence type="ECO:0000256" key="1">
    <source>
        <dbReference type="SAM" id="Coils"/>
    </source>
</evidence>
<proteinExistence type="predicted"/>
<dbReference type="NCBIfam" id="TIGR01444">
    <property type="entry name" value="fkbM_fam"/>
    <property type="match status" value="1"/>
</dbReference>
<dbReference type="InterPro" id="IPR006342">
    <property type="entry name" value="FkbM_mtfrase"/>
</dbReference>
<dbReference type="PANTHER" id="PTHR34203">
    <property type="entry name" value="METHYLTRANSFERASE, FKBM FAMILY PROTEIN"/>
    <property type="match status" value="1"/>
</dbReference>